<evidence type="ECO:0000313" key="4">
    <source>
        <dbReference type="EMBL" id="KOO67801.1"/>
    </source>
</evidence>
<reference evidence="4 5" key="1">
    <citation type="submission" date="2015-06" db="EMBL/GenBank/DDBJ databases">
        <title>Prevotella sp. 109, sp. nov., a novel member of the family Prevotellaceae isolated from human faeces.</title>
        <authorList>
            <person name="Shkoporov A.N."/>
            <person name="Chaplin A.V."/>
            <person name="Kafarskaia L.I."/>
            <person name="Efimov B.A."/>
        </authorList>
    </citation>
    <scope>NUCLEOTIDE SEQUENCE [LARGE SCALE GENOMIC DNA]</scope>
    <source>
        <strain evidence="4 5">109</strain>
    </source>
</reference>
<dbReference type="InterPro" id="IPR029044">
    <property type="entry name" value="Nucleotide-diphossugar_trans"/>
</dbReference>
<sequence length="317" mass="36361">MKVSVLVPVYGVEKYIERCAVSLFEQTHRDMEYVFVNDCTPDRSISILRSVIERYPDRAPQVRIIDNEVNRGVGATRAVAIAAATGECIMHADSDDYMPPRAVELLCAEMERSGADVVDGAWQRFTSAGLSEPVLPCQTHDTKRYLSLMLCQNIVSNRMWGRLFRRSLYADHGITLVPGVDYSEDYSIMTRLMFYAKRSFINDVVYYYSDENTASYTHTRSERHLRSYLKANRIVLDFFTENDSRRVYAVPLQLGMINALRCVRTDGYSFDEAYGLLPYRPSGPLFKMLAAMFRGRCPFSIANFAYLTARKICSRFF</sequence>
<feature type="domain" description="Glycosyltransferase 2-like" evidence="3">
    <location>
        <begin position="4"/>
        <end position="171"/>
    </location>
</feature>
<keyword evidence="1" id="KW-0328">Glycosyltransferase</keyword>
<evidence type="ECO:0000256" key="2">
    <source>
        <dbReference type="ARBA" id="ARBA00022679"/>
    </source>
</evidence>
<dbReference type="OrthoDB" id="1114838at2"/>
<comment type="caution">
    <text evidence="4">The sequence shown here is derived from an EMBL/GenBank/DDBJ whole genome shotgun (WGS) entry which is preliminary data.</text>
</comment>
<keyword evidence="2" id="KW-0808">Transferase</keyword>
<dbReference type="RefSeq" id="WP_021855754.1">
    <property type="nucleotide sequence ID" value="NZ_LFQU01000025.1"/>
</dbReference>
<proteinExistence type="predicted"/>
<evidence type="ECO:0000313" key="5">
    <source>
        <dbReference type="Proteomes" id="UP000036951"/>
    </source>
</evidence>
<accession>A0A8E1QW72</accession>
<dbReference type="Pfam" id="PF00535">
    <property type="entry name" value="Glycos_transf_2"/>
    <property type="match status" value="1"/>
</dbReference>
<dbReference type="PANTHER" id="PTHR22916">
    <property type="entry name" value="GLYCOSYLTRANSFERASE"/>
    <property type="match status" value="1"/>
</dbReference>
<dbReference type="PANTHER" id="PTHR22916:SF51">
    <property type="entry name" value="GLYCOSYLTRANSFERASE EPSH-RELATED"/>
    <property type="match status" value="1"/>
</dbReference>
<dbReference type="InterPro" id="IPR001173">
    <property type="entry name" value="Glyco_trans_2-like"/>
</dbReference>
<keyword evidence="5" id="KW-1185">Reference proteome</keyword>
<organism evidence="4 5">
    <name type="scientific">Xylanibacter rarus</name>
    <dbReference type="NCBI Taxonomy" id="1676614"/>
    <lineage>
        <taxon>Bacteria</taxon>
        <taxon>Pseudomonadati</taxon>
        <taxon>Bacteroidota</taxon>
        <taxon>Bacteroidia</taxon>
        <taxon>Bacteroidales</taxon>
        <taxon>Prevotellaceae</taxon>
        <taxon>Xylanibacter</taxon>
    </lineage>
</organism>
<protein>
    <recommendedName>
        <fullName evidence="3">Glycosyltransferase 2-like domain-containing protein</fullName>
    </recommendedName>
</protein>
<dbReference type="CDD" id="cd00761">
    <property type="entry name" value="Glyco_tranf_GTA_type"/>
    <property type="match status" value="1"/>
</dbReference>
<name>A0A8E1QW72_9BACT</name>
<dbReference type="Proteomes" id="UP000036951">
    <property type="component" value="Unassembled WGS sequence"/>
</dbReference>
<dbReference type="SUPFAM" id="SSF53448">
    <property type="entry name" value="Nucleotide-diphospho-sugar transferases"/>
    <property type="match status" value="1"/>
</dbReference>
<evidence type="ECO:0000259" key="3">
    <source>
        <dbReference type="Pfam" id="PF00535"/>
    </source>
</evidence>
<dbReference type="Gene3D" id="3.90.550.10">
    <property type="entry name" value="Spore Coat Polysaccharide Biosynthesis Protein SpsA, Chain A"/>
    <property type="match status" value="1"/>
</dbReference>
<evidence type="ECO:0000256" key="1">
    <source>
        <dbReference type="ARBA" id="ARBA00022676"/>
    </source>
</evidence>
<dbReference type="GO" id="GO:0016758">
    <property type="term" value="F:hexosyltransferase activity"/>
    <property type="evidence" value="ECO:0007669"/>
    <property type="project" value="UniProtKB-ARBA"/>
</dbReference>
<dbReference type="EMBL" id="LFQU01000025">
    <property type="protein sequence ID" value="KOO67801.1"/>
    <property type="molecule type" value="Genomic_DNA"/>
</dbReference>
<gene>
    <name evidence="4" type="ORF">ACU52_11620</name>
</gene>
<dbReference type="AlphaFoldDB" id="A0A8E1QW72"/>